<keyword evidence="1" id="KW-0472">Membrane</keyword>
<sequence length="45" mass="4886">MNELLRHDETPTSKFLANAYYVTMFSAVGIGSLLLILAVLTGRAS</sequence>
<accession>A0A0F6YQN6</accession>
<proteinExistence type="predicted"/>
<dbReference type="KEGG" id="vg:26796339"/>
<feature type="transmembrane region" description="Helical" evidence="1">
    <location>
        <begin position="20"/>
        <end position="40"/>
    </location>
</feature>
<evidence type="ECO:0000313" key="2">
    <source>
        <dbReference type="EMBL" id="AKF15086.1"/>
    </source>
</evidence>
<keyword evidence="1" id="KW-0812">Transmembrane</keyword>
<organism evidence="2 3">
    <name type="scientific">Mycobacterium phage Mindy</name>
    <dbReference type="NCBI Taxonomy" id="1647311"/>
    <lineage>
        <taxon>Viruses</taxon>
        <taxon>Duplodnaviria</taxon>
        <taxon>Heunggongvirae</taxon>
        <taxon>Uroviricota</taxon>
        <taxon>Caudoviricetes</taxon>
        <taxon>Kostyavirus</taxon>
        <taxon>Kostyavirus toto</taxon>
    </lineage>
</organism>
<dbReference type="EMBL" id="KR080204">
    <property type="protein sequence ID" value="AKF15086.1"/>
    <property type="molecule type" value="Genomic_DNA"/>
</dbReference>
<evidence type="ECO:0000256" key="1">
    <source>
        <dbReference type="SAM" id="Phobius"/>
    </source>
</evidence>
<gene>
    <name evidence="2" type="primary">56</name>
    <name evidence="2" type="ORF">SEA_MINDY_56</name>
</gene>
<dbReference type="RefSeq" id="YP_009225343.1">
    <property type="nucleotide sequence ID" value="NC_029093.1"/>
</dbReference>
<name>A0A0F6YQN6_9CAUD</name>
<evidence type="ECO:0000313" key="3">
    <source>
        <dbReference type="Proteomes" id="UP000201946"/>
    </source>
</evidence>
<protein>
    <submittedName>
        <fullName evidence="2">Uncharacterized protein</fullName>
    </submittedName>
</protein>
<dbReference type="GeneID" id="26796339"/>
<reference evidence="2 3" key="1">
    <citation type="journal article" date="2015" name="Genome Announc.">
        <title>Genome Sequence of Mycobacteriophage Mindy.</title>
        <authorList>
            <person name="Pope W.H."/>
            <person name="Bernstein N.I."/>
            <person name="Fasolas C.S."/>
            <person name="Mezghani N."/>
            <person name="Pressimone C.A."/>
            <person name="Selvakumar P."/>
            <person name="Stanton A.C."/>
            <person name="Lapin J.S."/>
            <person name="Prout A.K."/>
            <person name="Grubb S.R."/>
            <person name="Warner M.H."/>
            <person name="Bowman C.A."/>
            <person name="Russell D.A."/>
            <person name="Hatfull G.F."/>
        </authorList>
    </citation>
    <scope>NUCLEOTIDE SEQUENCE [LARGE SCALE GENOMIC DNA]</scope>
</reference>
<keyword evidence="1" id="KW-1133">Transmembrane helix</keyword>
<dbReference type="Proteomes" id="UP000201946">
    <property type="component" value="Segment"/>
</dbReference>